<evidence type="ECO:0000256" key="8">
    <source>
        <dbReference type="ARBA" id="ARBA00015947"/>
    </source>
</evidence>
<dbReference type="GO" id="GO:0046872">
    <property type="term" value="F:metal ion binding"/>
    <property type="evidence" value="ECO:0007669"/>
    <property type="project" value="UniProtKB-KW"/>
</dbReference>
<keyword evidence="13 24" id="KW-0479">Metal-binding</keyword>
<dbReference type="InterPro" id="IPR023615">
    <property type="entry name" value="Cyt_c_Oxase_su1_BS"/>
</dbReference>
<dbReference type="PROSITE" id="PS00077">
    <property type="entry name" value="COX1_CUB"/>
    <property type="match status" value="1"/>
</dbReference>
<comment type="subcellular location">
    <subcellularLocation>
        <location evidence="3 24">Mitochondrion inner membrane</location>
        <topology evidence="3 24">Multi-pass membrane protein</topology>
    </subcellularLocation>
</comment>
<keyword evidence="16" id="KW-1278">Translocase</keyword>
<feature type="transmembrane region" description="Helical" evidence="25">
    <location>
        <begin position="379"/>
        <end position="400"/>
    </location>
</feature>
<feature type="transmembrane region" description="Helical" evidence="25">
    <location>
        <begin position="56"/>
        <end position="82"/>
    </location>
</feature>
<keyword evidence="17 24" id="KW-0249">Electron transport</keyword>
<keyword evidence="12 24" id="KW-0812">Transmembrane</keyword>
<feature type="transmembrane region" description="Helical" evidence="25">
    <location>
        <begin position="15"/>
        <end position="36"/>
    </location>
</feature>
<evidence type="ECO:0000256" key="9">
    <source>
        <dbReference type="ARBA" id="ARBA00022448"/>
    </source>
</evidence>
<comment type="cofactor">
    <cofactor evidence="2">
        <name>heme</name>
        <dbReference type="ChEBI" id="CHEBI:30413"/>
    </cofactor>
</comment>
<organism evidence="27">
    <name type="scientific">Cleptes metallicorpus</name>
    <dbReference type="NCBI Taxonomy" id="2491147"/>
    <lineage>
        <taxon>Eukaryota</taxon>
        <taxon>Metazoa</taxon>
        <taxon>Ecdysozoa</taxon>
        <taxon>Arthropoda</taxon>
        <taxon>Hexapoda</taxon>
        <taxon>Insecta</taxon>
        <taxon>Pterygota</taxon>
        <taxon>Neoptera</taxon>
        <taxon>Endopterygota</taxon>
        <taxon>Hymenoptera</taxon>
        <taxon>Apocrita</taxon>
        <taxon>Aculeata</taxon>
        <taxon>Chrysidoidea</taxon>
        <taxon>Chrysididae</taxon>
        <taxon>Cleptinae</taxon>
        <taxon>Cleptes</taxon>
    </lineage>
</organism>
<dbReference type="AlphaFoldDB" id="A0A3Q8U9Z0"/>
<sequence length="515" mass="58340">MMQKWFFSTNHKNIAMLYFIFGMWAGMIGSSLSMLIRMELSTPKSIINNDQIYNTIITSHALIMIFFLVMPFMIGGFGNYLIPLMLNAPDMAYPRMNNMSFWLLPPSILFLLISSIIGEGVGTGWTIYPPLSSNVSHSSSSLDLSIFSLHLAGISSIMGAINFISTIWNMHNNNINLDQITLLNWAIIITAFLLLMSLPILAGAITMLLTDRNLNTSFFDPSGGGDPILYQHLFWFFGHPEVYILILPGFGLISHMIMNESGKKETFGLIGMIYAMLTIGFLGFIVWAHHMFTVGMDIDTRAYFTSATMIIAVPTGIKVFSWLATLHGMKFSKYSPSMLWSLGFVFLFTIGGLTGVILANSSMDIILHDTYYVVAHFHYVLSMGAIFSIIGAMIHWFPLITGVTLNKKWLKIQFFSMFIGVNMTFFPQHFLGLGGMPRRYSDYPDSFMMWNIFSSIGSMISIISMIFLIFLMWESFSSQRILIFKFYLSTSSEWMHISPLSEHSFMEIPKMKILN</sequence>
<feature type="transmembrane region" description="Helical" evidence="25">
    <location>
        <begin position="266"/>
        <end position="290"/>
    </location>
</feature>
<evidence type="ECO:0000256" key="10">
    <source>
        <dbReference type="ARBA" id="ARBA00022617"/>
    </source>
</evidence>
<comment type="function">
    <text evidence="24">Component of the cytochrome c oxidase, the last enzyme in the mitochondrial electron transport chain which drives oxidative phosphorylation. The respiratory chain contains 3 multisubunit complexes succinate dehydrogenase (complex II, CII), ubiquinol-cytochrome c oxidoreductase (cytochrome b-c1 complex, complex III, CIII) and cytochrome c oxidase (complex IV, CIV), that cooperate to transfer electrons derived from NADH and succinate to molecular oxygen, creating an electrochemical gradient over the inner membrane that drives transmembrane transport and the ATP synthase. Cytochrome c oxidase is the component of the respiratory chain that catalyzes the reduction of oxygen to water. Electrons originating from reduced cytochrome c in the intermembrane space (IMS) are transferred via the dinuclear copper A center (CU(A)) of subunit 2 and heme A of subunit 1 to the active site in subunit 1, a binuclear center (BNC) formed by heme A3 and copper B (CU(B)). The BNC reduces molecular oxygen to 2 water molecules using 4 electrons from cytochrome c in the IMS and 4 protons from the mitochondrial matrix.</text>
</comment>
<dbReference type="EMBL" id="MG923489">
    <property type="protein sequence ID" value="AZL93153.1"/>
    <property type="molecule type" value="Genomic_DNA"/>
</dbReference>
<dbReference type="GO" id="GO:0015990">
    <property type="term" value="P:electron transport coupled proton transport"/>
    <property type="evidence" value="ECO:0007669"/>
    <property type="project" value="TreeGrafter"/>
</dbReference>
<comment type="pathway">
    <text evidence="4 24">Energy metabolism; oxidative phosphorylation.</text>
</comment>
<dbReference type="Gene3D" id="1.20.210.10">
    <property type="entry name" value="Cytochrome c oxidase-like, subunit I domain"/>
    <property type="match status" value="1"/>
</dbReference>
<dbReference type="FunFam" id="1.20.210.10:FF:000001">
    <property type="entry name" value="Cytochrome c oxidase subunit 1"/>
    <property type="match status" value="1"/>
</dbReference>
<dbReference type="GO" id="GO:0020037">
    <property type="term" value="F:heme binding"/>
    <property type="evidence" value="ECO:0007669"/>
    <property type="project" value="InterPro"/>
</dbReference>
<feature type="transmembrane region" description="Helical" evidence="25">
    <location>
        <begin position="182"/>
        <end position="209"/>
    </location>
</feature>
<evidence type="ECO:0000256" key="17">
    <source>
        <dbReference type="ARBA" id="ARBA00022982"/>
    </source>
</evidence>
<keyword evidence="11 24" id="KW-0679">Respiratory chain</keyword>
<keyword evidence="21 24" id="KW-0496">Mitochondrion</keyword>
<keyword evidence="10 24" id="KW-0349">Heme</keyword>
<evidence type="ECO:0000256" key="6">
    <source>
        <dbReference type="ARBA" id="ARBA00011164"/>
    </source>
</evidence>
<evidence type="ECO:0000256" key="18">
    <source>
        <dbReference type="ARBA" id="ARBA00022989"/>
    </source>
</evidence>
<comment type="catalytic activity">
    <reaction evidence="23">
        <text>4 Fe(II)-[cytochrome c] + O2 + 8 H(+)(in) = 4 Fe(III)-[cytochrome c] + 2 H2O + 4 H(+)(out)</text>
        <dbReference type="Rhea" id="RHEA:11436"/>
        <dbReference type="Rhea" id="RHEA-COMP:10350"/>
        <dbReference type="Rhea" id="RHEA-COMP:14399"/>
        <dbReference type="ChEBI" id="CHEBI:15377"/>
        <dbReference type="ChEBI" id="CHEBI:15378"/>
        <dbReference type="ChEBI" id="CHEBI:15379"/>
        <dbReference type="ChEBI" id="CHEBI:29033"/>
        <dbReference type="ChEBI" id="CHEBI:29034"/>
        <dbReference type="EC" id="7.1.1.9"/>
    </reaction>
    <physiologicalReaction direction="left-to-right" evidence="23">
        <dbReference type="Rhea" id="RHEA:11437"/>
    </physiologicalReaction>
</comment>
<feature type="transmembrane region" description="Helical" evidence="25">
    <location>
        <begin position="450"/>
        <end position="473"/>
    </location>
</feature>
<dbReference type="GO" id="GO:0004129">
    <property type="term" value="F:cytochrome-c oxidase activity"/>
    <property type="evidence" value="ECO:0007669"/>
    <property type="project" value="UniProtKB-EC"/>
</dbReference>
<dbReference type="GO" id="GO:0006123">
    <property type="term" value="P:mitochondrial electron transport, cytochrome c to oxygen"/>
    <property type="evidence" value="ECO:0007669"/>
    <property type="project" value="TreeGrafter"/>
</dbReference>
<feature type="transmembrane region" description="Helical" evidence="25">
    <location>
        <begin position="338"/>
        <end position="359"/>
    </location>
</feature>
<feature type="transmembrane region" description="Helical" evidence="25">
    <location>
        <begin position="229"/>
        <end position="254"/>
    </location>
</feature>
<keyword evidence="15" id="KW-0460">Magnesium</keyword>
<protein>
    <recommendedName>
        <fullName evidence="8 24">Cytochrome c oxidase subunit 1</fullName>
        <ecNumber evidence="7 24">7.1.1.9</ecNumber>
    </recommendedName>
</protein>
<comment type="similarity">
    <text evidence="5 24">Belongs to the heme-copper respiratory oxidase family.</text>
</comment>
<feature type="transmembrane region" description="Helical" evidence="25">
    <location>
        <begin position="103"/>
        <end position="127"/>
    </location>
</feature>
<dbReference type="PANTHER" id="PTHR10422:SF18">
    <property type="entry name" value="CYTOCHROME C OXIDASE SUBUNIT 1"/>
    <property type="match status" value="1"/>
</dbReference>
<evidence type="ECO:0000256" key="25">
    <source>
        <dbReference type="SAM" id="Phobius"/>
    </source>
</evidence>
<evidence type="ECO:0000256" key="3">
    <source>
        <dbReference type="ARBA" id="ARBA00004448"/>
    </source>
</evidence>
<dbReference type="GO" id="GO:0005743">
    <property type="term" value="C:mitochondrial inner membrane"/>
    <property type="evidence" value="ECO:0007669"/>
    <property type="project" value="UniProtKB-SubCell"/>
</dbReference>
<evidence type="ECO:0000256" key="5">
    <source>
        <dbReference type="ARBA" id="ARBA00009578"/>
    </source>
</evidence>
<evidence type="ECO:0000256" key="20">
    <source>
        <dbReference type="ARBA" id="ARBA00023008"/>
    </source>
</evidence>
<evidence type="ECO:0000256" key="16">
    <source>
        <dbReference type="ARBA" id="ARBA00022967"/>
    </source>
</evidence>
<evidence type="ECO:0000256" key="19">
    <source>
        <dbReference type="ARBA" id="ARBA00023004"/>
    </source>
</evidence>
<evidence type="ECO:0000256" key="23">
    <source>
        <dbReference type="ARBA" id="ARBA00049512"/>
    </source>
</evidence>
<dbReference type="Pfam" id="PF00115">
    <property type="entry name" value="COX1"/>
    <property type="match status" value="1"/>
</dbReference>
<feature type="transmembrane region" description="Helical" evidence="25">
    <location>
        <begin position="302"/>
        <end position="326"/>
    </location>
</feature>
<dbReference type="SUPFAM" id="SSF81442">
    <property type="entry name" value="Cytochrome c oxidase subunit I-like"/>
    <property type="match status" value="1"/>
</dbReference>
<keyword evidence="14 24" id="KW-0999">Mitochondrion inner membrane</keyword>
<evidence type="ECO:0000313" key="27">
    <source>
        <dbReference type="EMBL" id="AZL93153.1"/>
    </source>
</evidence>
<proteinExistence type="inferred from homology"/>
<accession>A0A3Q8U9Z0</accession>
<gene>
    <name evidence="27" type="primary">cox1</name>
</gene>
<evidence type="ECO:0000256" key="11">
    <source>
        <dbReference type="ARBA" id="ARBA00022660"/>
    </source>
</evidence>
<keyword evidence="20 24" id="KW-0186">Copper</keyword>
<dbReference type="InterPro" id="IPR023616">
    <property type="entry name" value="Cyt_c_oxase-like_su1_dom"/>
</dbReference>
<evidence type="ECO:0000256" key="15">
    <source>
        <dbReference type="ARBA" id="ARBA00022842"/>
    </source>
</evidence>
<keyword evidence="18 25" id="KW-1133">Transmembrane helix</keyword>
<keyword evidence="9 24" id="KW-0813">Transport</keyword>
<evidence type="ECO:0000256" key="14">
    <source>
        <dbReference type="ARBA" id="ARBA00022792"/>
    </source>
</evidence>
<dbReference type="EC" id="7.1.1.9" evidence="7 24"/>
<comment type="subunit">
    <text evidence="6">Component of the cytochrome c oxidase (complex IV, CIV), a multisubunit enzyme composed of a catalytic core of 3 subunits and several supernumerary subunits. The complex exists as a monomer or a dimer and forms supercomplexes (SCs) in the inner mitochondrial membrane with ubiquinol-cytochrome c oxidoreductase (cytochrome b-c1 complex, complex III, CIII).</text>
</comment>
<feature type="domain" description="Cytochrome oxidase subunit I profile" evidence="26">
    <location>
        <begin position="1"/>
        <end position="512"/>
    </location>
</feature>
<evidence type="ECO:0000256" key="24">
    <source>
        <dbReference type="RuleBase" id="RU000369"/>
    </source>
</evidence>
<evidence type="ECO:0000256" key="2">
    <source>
        <dbReference type="ARBA" id="ARBA00001971"/>
    </source>
</evidence>
<reference evidence="27" key="1">
    <citation type="journal article" date="2018" name="Mol. Phylogenet. Evol.">
        <title>Mitochondrial phylogenomics of the Hymenoptera.</title>
        <authorList>
            <person name="Tang P."/>
            <person name="Zhu J.C."/>
            <person name="Zheng B.Y."/>
            <person name="Wei S.J."/>
            <person name="Sharkey M."/>
            <person name="Chen X.X."/>
            <person name="Vogler A.P."/>
        </authorList>
    </citation>
    <scope>NUCLEOTIDE SEQUENCE</scope>
</reference>
<dbReference type="GO" id="GO:0045277">
    <property type="term" value="C:respiratory chain complex IV"/>
    <property type="evidence" value="ECO:0007669"/>
    <property type="project" value="InterPro"/>
</dbReference>
<dbReference type="PROSITE" id="PS50855">
    <property type="entry name" value="COX1"/>
    <property type="match status" value="1"/>
</dbReference>
<evidence type="ECO:0000256" key="7">
    <source>
        <dbReference type="ARBA" id="ARBA00012949"/>
    </source>
</evidence>
<feature type="transmembrane region" description="Helical" evidence="25">
    <location>
        <begin position="412"/>
        <end position="430"/>
    </location>
</feature>
<comment type="cofactor">
    <cofactor evidence="1">
        <name>Cu cation</name>
        <dbReference type="ChEBI" id="CHEBI:23378"/>
    </cofactor>
</comment>
<keyword evidence="19 24" id="KW-0408">Iron</keyword>
<name>A0A3Q8U9Z0_9HYME</name>
<dbReference type="PRINTS" id="PR01165">
    <property type="entry name" value="CYCOXIDASEI"/>
</dbReference>
<evidence type="ECO:0000256" key="12">
    <source>
        <dbReference type="ARBA" id="ARBA00022692"/>
    </source>
</evidence>
<evidence type="ECO:0000256" key="22">
    <source>
        <dbReference type="ARBA" id="ARBA00023136"/>
    </source>
</evidence>
<dbReference type="UniPathway" id="UPA00705"/>
<evidence type="ECO:0000259" key="26">
    <source>
        <dbReference type="PROSITE" id="PS50855"/>
    </source>
</evidence>
<evidence type="ECO:0000256" key="13">
    <source>
        <dbReference type="ARBA" id="ARBA00022723"/>
    </source>
</evidence>
<dbReference type="CDD" id="cd01663">
    <property type="entry name" value="Cyt_c_Oxidase_I"/>
    <property type="match status" value="1"/>
</dbReference>
<evidence type="ECO:0000256" key="4">
    <source>
        <dbReference type="ARBA" id="ARBA00004673"/>
    </source>
</evidence>
<geneLocation type="mitochondrion" evidence="27"/>
<feature type="transmembrane region" description="Helical" evidence="25">
    <location>
        <begin position="147"/>
        <end position="170"/>
    </location>
</feature>
<dbReference type="InterPro" id="IPR000883">
    <property type="entry name" value="Cyt_C_Oxase_1"/>
</dbReference>
<keyword evidence="22 24" id="KW-0472">Membrane</keyword>
<evidence type="ECO:0000256" key="21">
    <source>
        <dbReference type="ARBA" id="ARBA00023128"/>
    </source>
</evidence>
<dbReference type="InterPro" id="IPR036927">
    <property type="entry name" value="Cyt_c_oxase-like_su1_sf"/>
</dbReference>
<dbReference type="PANTHER" id="PTHR10422">
    <property type="entry name" value="CYTOCHROME C OXIDASE SUBUNIT 1"/>
    <property type="match status" value="1"/>
</dbReference>
<dbReference type="InterPro" id="IPR033944">
    <property type="entry name" value="Cyt_c_oxase_su1_dom"/>
</dbReference>
<evidence type="ECO:0000256" key="1">
    <source>
        <dbReference type="ARBA" id="ARBA00001935"/>
    </source>
</evidence>